<reference evidence="2 4" key="2">
    <citation type="submission" date="2018-06" db="EMBL/GenBank/DDBJ databases">
        <authorList>
            <consortium name="Pathogen Informatics"/>
            <person name="Doyle S."/>
        </authorList>
    </citation>
    <scope>NUCLEOTIDE SEQUENCE [LARGE SCALE GENOMIC DNA]</scope>
    <source>
        <strain evidence="2 4">NCTC12437</strain>
    </source>
</reference>
<dbReference type="AlphaFoldDB" id="A0A378IH77"/>
<dbReference type="EMBL" id="LNXT01000040">
    <property type="protein sequence ID" value="KTC69272.1"/>
    <property type="molecule type" value="Genomic_DNA"/>
</dbReference>
<reference evidence="1 3" key="1">
    <citation type="submission" date="2015-11" db="EMBL/GenBank/DDBJ databases">
        <title>Genomic analysis of 38 Legionella species identifies large and diverse effector repertoires.</title>
        <authorList>
            <person name="Burstein D."/>
            <person name="Amaro F."/>
            <person name="Zusman T."/>
            <person name="Lifshitz Z."/>
            <person name="Cohen O."/>
            <person name="Gilbert J.A."/>
            <person name="Pupko T."/>
            <person name="Shuman H.A."/>
            <person name="Segal G."/>
        </authorList>
    </citation>
    <scope>NUCLEOTIDE SEQUENCE [LARGE SCALE GENOMIC DNA]</scope>
    <source>
        <strain evidence="1 3">CDC#1407-AL-14</strain>
    </source>
</reference>
<sequence>MLFLTRSHGPIALPIAQMITNDHIVIDKGFGNGQFLLELRMMLNKKAEQLKKEGKIKEAEKRARLIGITAFDKEVRRHACEGHAFKEQRIEVVKMKLPCHSARIQFFDDTPQYDPVKLHEDQKALDFLKELQNKVDFVFDTFGSSTYNISFQKTAIESEVEMLRPGM</sequence>
<protein>
    <submittedName>
        <fullName evidence="2">Uncharacterized protein</fullName>
    </submittedName>
</protein>
<name>A0A378IH77_9GAMM</name>
<evidence type="ECO:0000313" key="4">
    <source>
        <dbReference type="Proteomes" id="UP000255066"/>
    </source>
</evidence>
<keyword evidence="3" id="KW-1185">Reference proteome</keyword>
<evidence type="ECO:0000313" key="1">
    <source>
        <dbReference type="EMBL" id="KTC69272.1"/>
    </source>
</evidence>
<organism evidence="2 4">
    <name type="scientific">Legionella birminghamensis</name>
    <dbReference type="NCBI Taxonomy" id="28083"/>
    <lineage>
        <taxon>Bacteria</taxon>
        <taxon>Pseudomonadati</taxon>
        <taxon>Pseudomonadota</taxon>
        <taxon>Gammaproteobacteria</taxon>
        <taxon>Legionellales</taxon>
        <taxon>Legionellaceae</taxon>
        <taxon>Legionella</taxon>
    </lineage>
</organism>
<evidence type="ECO:0000313" key="3">
    <source>
        <dbReference type="Proteomes" id="UP000054735"/>
    </source>
</evidence>
<dbReference type="Proteomes" id="UP000255066">
    <property type="component" value="Unassembled WGS sequence"/>
</dbReference>
<evidence type="ECO:0000313" key="2">
    <source>
        <dbReference type="EMBL" id="STX31534.1"/>
    </source>
</evidence>
<accession>A0A378IH77</accession>
<dbReference type="Proteomes" id="UP000054735">
    <property type="component" value="Unassembled WGS sequence"/>
</dbReference>
<proteinExistence type="predicted"/>
<dbReference type="EMBL" id="UGNW01000001">
    <property type="protein sequence ID" value="STX31534.1"/>
    <property type="molecule type" value="Genomic_DNA"/>
</dbReference>
<gene>
    <name evidence="1" type="ORF">Lbir_2011</name>
    <name evidence="2" type="ORF">NCTC12437_01308</name>
</gene>